<name>A0A5B7DB64_PORTR</name>
<dbReference type="Proteomes" id="UP000324222">
    <property type="component" value="Unassembled WGS sequence"/>
</dbReference>
<sequence>MQSQLFFYHFLCFKAGHPARPGVLGLCWRIVSFYNAGNAGAIRVRGGCGRCLAPPSAPPPAASFLIVRSSLLHFRWTHRYTSLKQTRLSSWWRECSTPAGRPALYVHGESSCTRRLRLHLTLPPRHAHHHRSLLTCFLLPSSQQYYLLYIISSDKPSLQNSLSPACFPKTLAA</sequence>
<keyword evidence="2" id="KW-1185">Reference proteome</keyword>
<proteinExistence type="predicted"/>
<gene>
    <name evidence="1" type="ORF">E2C01_011473</name>
</gene>
<dbReference type="AlphaFoldDB" id="A0A5B7DB64"/>
<accession>A0A5B7DB64</accession>
<protein>
    <submittedName>
        <fullName evidence="1">Uncharacterized protein</fullName>
    </submittedName>
</protein>
<organism evidence="1 2">
    <name type="scientific">Portunus trituberculatus</name>
    <name type="common">Swimming crab</name>
    <name type="synonym">Neptunus trituberculatus</name>
    <dbReference type="NCBI Taxonomy" id="210409"/>
    <lineage>
        <taxon>Eukaryota</taxon>
        <taxon>Metazoa</taxon>
        <taxon>Ecdysozoa</taxon>
        <taxon>Arthropoda</taxon>
        <taxon>Crustacea</taxon>
        <taxon>Multicrustacea</taxon>
        <taxon>Malacostraca</taxon>
        <taxon>Eumalacostraca</taxon>
        <taxon>Eucarida</taxon>
        <taxon>Decapoda</taxon>
        <taxon>Pleocyemata</taxon>
        <taxon>Brachyura</taxon>
        <taxon>Eubrachyura</taxon>
        <taxon>Portunoidea</taxon>
        <taxon>Portunidae</taxon>
        <taxon>Portuninae</taxon>
        <taxon>Portunus</taxon>
    </lineage>
</organism>
<evidence type="ECO:0000313" key="1">
    <source>
        <dbReference type="EMBL" id="MPC18584.1"/>
    </source>
</evidence>
<reference evidence="1 2" key="1">
    <citation type="submission" date="2019-05" db="EMBL/GenBank/DDBJ databases">
        <title>Another draft genome of Portunus trituberculatus and its Hox gene families provides insights of decapod evolution.</title>
        <authorList>
            <person name="Jeong J.-H."/>
            <person name="Song I."/>
            <person name="Kim S."/>
            <person name="Choi T."/>
            <person name="Kim D."/>
            <person name="Ryu S."/>
            <person name="Kim W."/>
        </authorList>
    </citation>
    <scope>NUCLEOTIDE SEQUENCE [LARGE SCALE GENOMIC DNA]</scope>
    <source>
        <tissue evidence="1">Muscle</tissue>
    </source>
</reference>
<evidence type="ECO:0000313" key="2">
    <source>
        <dbReference type="Proteomes" id="UP000324222"/>
    </source>
</evidence>
<comment type="caution">
    <text evidence="1">The sequence shown here is derived from an EMBL/GenBank/DDBJ whole genome shotgun (WGS) entry which is preliminary data.</text>
</comment>
<dbReference type="EMBL" id="VSRR010000694">
    <property type="protein sequence ID" value="MPC18584.1"/>
    <property type="molecule type" value="Genomic_DNA"/>
</dbReference>